<organism evidence="1">
    <name type="scientific">bioreactor metagenome</name>
    <dbReference type="NCBI Taxonomy" id="1076179"/>
    <lineage>
        <taxon>unclassified sequences</taxon>
        <taxon>metagenomes</taxon>
        <taxon>ecological metagenomes</taxon>
    </lineage>
</organism>
<accession>A0A645FJ90</accession>
<sequence>MSQRRIKERTFASYIHPVFRIVVVQRSHYLQMFGNDYQDHPNVFGEGEKELSEIFGFNGCVFLV</sequence>
<proteinExistence type="predicted"/>
<reference evidence="1" key="1">
    <citation type="submission" date="2019-08" db="EMBL/GenBank/DDBJ databases">
        <authorList>
            <person name="Kucharzyk K."/>
            <person name="Murdoch R.W."/>
            <person name="Higgins S."/>
            <person name="Loffler F."/>
        </authorList>
    </citation>
    <scope>NUCLEOTIDE SEQUENCE</scope>
</reference>
<comment type="caution">
    <text evidence="1">The sequence shown here is derived from an EMBL/GenBank/DDBJ whole genome shotgun (WGS) entry which is preliminary data.</text>
</comment>
<gene>
    <name evidence="1" type="ORF">SDC9_160730</name>
</gene>
<protein>
    <submittedName>
        <fullName evidence="1">Uncharacterized protein</fullName>
    </submittedName>
</protein>
<dbReference type="AlphaFoldDB" id="A0A645FJ90"/>
<name>A0A645FJ90_9ZZZZ</name>
<evidence type="ECO:0000313" key="1">
    <source>
        <dbReference type="EMBL" id="MPN13409.1"/>
    </source>
</evidence>
<dbReference type="EMBL" id="VSSQ01059905">
    <property type="protein sequence ID" value="MPN13409.1"/>
    <property type="molecule type" value="Genomic_DNA"/>
</dbReference>